<proteinExistence type="predicted"/>
<dbReference type="InterPro" id="IPR027417">
    <property type="entry name" value="P-loop_NTPase"/>
</dbReference>
<dbReference type="Gene3D" id="3.40.50.300">
    <property type="entry name" value="P-loop containing nucleotide triphosphate hydrolases"/>
    <property type="match status" value="2"/>
</dbReference>
<dbReference type="InterPro" id="IPR058441">
    <property type="entry name" value="DUF8128"/>
</dbReference>
<evidence type="ECO:0000259" key="3">
    <source>
        <dbReference type="Pfam" id="PF01935"/>
    </source>
</evidence>
<name>A0A2H0UM91_9BACT</name>
<evidence type="ECO:0000256" key="1">
    <source>
        <dbReference type="SAM" id="MobiDB-lite"/>
    </source>
</evidence>
<organism evidence="5 6">
    <name type="scientific">Candidatus Harrisonbacteria bacterium CG10_big_fil_rev_8_21_14_0_10_49_15</name>
    <dbReference type="NCBI Taxonomy" id="1974587"/>
    <lineage>
        <taxon>Bacteria</taxon>
        <taxon>Candidatus Harrisoniibacteriota</taxon>
    </lineage>
</organism>
<accession>A0A2H0UM91</accession>
<comment type="caution">
    <text evidence="5">The sequence shown here is derived from an EMBL/GenBank/DDBJ whole genome shotgun (WGS) entry which is preliminary data.</text>
</comment>
<dbReference type="AlphaFoldDB" id="A0A2H0UM91"/>
<dbReference type="PANTHER" id="PTHR30121:SF11">
    <property type="entry name" value="AAA+ ATPASE DOMAIN-CONTAINING PROTEIN"/>
    <property type="match status" value="1"/>
</dbReference>
<evidence type="ECO:0000313" key="5">
    <source>
        <dbReference type="EMBL" id="PIR87498.1"/>
    </source>
</evidence>
<keyword evidence="2" id="KW-1133">Transmembrane helix</keyword>
<protein>
    <submittedName>
        <fullName evidence="5">Uncharacterized protein</fullName>
    </submittedName>
</protein>
<dbReference type="SUPFAM" id="SSF52540">
    <property type="entry name" value="P-loop containing nucleoside triphosphate hydrolases"/>
    <property type="match status" value="1"/>
</dbReference>
<dbReference type="InterPro" id="IPR051162">
    <property type="entry name" value="T4SS_component"/>
</dbReference>
<keyword evidence="2" id="KW-0472">Membrane</keyword>
<reference evidence="6" key="1">
    <citation type="submission" date="2017-09" db="EMBL/GenBank/DDBJ databases">
        <title>Depth-based differentiation of microbial function through sediment-hosted aquifers and enrichment of novel symbionts in the deep terrestrial subsurface.</title>
        <authorList>
            <person name="Probst A.J."/>
            <person name="Ladd B."/>
            <person name="Jarett J.K."/>
            <person name="Geller-Mcgrath D.E."/>
            <person name="Sieber C.M.K."/>
            <person name="Emerson J.B."/>
            <person name="Anantharaman K."/>
            <person name="Thomas B.C."/>
            <person name="Malmstrom R."/>
            <person name="Stieglmeier M."/>
            <person name="Klingl A."/>
            <person name="Woyke T."/>
            <person name="Ryan C.M."/>
            <person name="Banfield J.F."/>
        </authorList>
    </citation>
    <scope>NUCLEOTIDE SEQUENCE [LARGE SCALE GENOMIC DNA]</scope>
</reference>
<feature type="domain" description="DUF8128" evidence="4">
    <location>
        <begin position="110"/>
        <end position="368"/>
    </location>
</feature>
<feature type="domain" description="Helicase HerA central" evidence="3">
    <location>
        <begin position="414"/>
        <end position="453"/>
    </location>
</feature>
<dbReference type="Proteomes" id="UP000229526">
    <property type="component" value="Unassembled WGS sequence"/>
</dbReference>
<dbReference type="InterPro" id="IPR002789">
    <property type="entry name" value="HerA_central"/>
</dbReference>
<dbReference type="Pfam" id="PF01935">
    <property type="entry name" value="DUF87"/>
    <property type="match status" value="1"/>
</dbReference>
<dbReference type="EMBL" id="PFBD01000001">
    <property type="protein sequence ID" value="PIR87498.1"/>
    <property type="molecule type" value="Genomic_DNA"/>
</dbReference>
<feature type="compositionally biased region" description="Basic and acidic residues" evidence="1">
    <location>
        <begin position="256"/>
        <end position="268"/>
    </location>
</feature>
<dbReference type="Pfam" id="PF26449">
    <property type="entry name" value="DUF8128"/>
    <property type="match status" value="1"/>
</dbReference>
<feature type="transmembrane region" description="Helical" evidence="2">
    <location>
        <begin position="6"/>
        <end position="29"/>
    </location>
</feature>
<evidence type="ECO:0000313" key="6">
    <source>
        <dbReference type="Proteomes" id="UP000229526"/>
    </source>
</evidence>
<evidence type="ECO:0000256" key="2">
    <source>
        <dbReference type="SAM" id="Phobius"/>
    </source>
</evidence>
<dbReference type="PANTHER" id="PTHR30121">
    <property type="entry name" value="UNCHARACTERIZED PROTEIN YJGR-RELATED"/>
    <property type="match status" value="1"/>
</dbReference>
<keyword evidence="2" id="KW-0812">Transmembrane</keyword>
<sequence length="830" mass="92908">MDLIPSSIIATASFALGLLFIGFVVAIVVRRRLRAKGSVSHSLGLGLLKIQMPKAVPEDNKGGVNELREKIAAMEQVFTQLGGIKEGAWHTWVYGKPFFALELTVPHVGQEVFFYLAVPRRYLASAEKVVHGVYPDAHIEPVTDYTIFHPNGAVAAAVAKGKSRFLPFKTYQAIESDPLGNVLNAFSKVSHEGEGLALQIVCQRADGSWNQRLTKVVKGLRQGKDLKKAVREAGERGVVKIFKENQRAQDKKKKREQGLEKEASPAQEKVAERFENKATRALFATNIRLIASAPDKARAEALLTELAMPFAQFSNEEVNSFVFKTQADARARQRLIYHYSFRIPESTNQIILSAEELSSIAHFPNTLHGATNVAALKSAAAAPPPNMPRQGLLLGINSYRGQELEVRMTEADRARHLYIIGQTGTGKTYFMRNMIIQDIEDGHGVCFIDPHGDMVEDILGCIPPARIKDVIYFNPGEVSRPMGLNMLEYDPRFPEQKTFVINELLEIFNKLFDMKTAGGPMFEQYFRNATALVMDDPESGNTLLEINRVFVDKPFRDYKLSKTRNPLVKTFWREVAEKAGGEASLQNIVPYISSKFDSFLSNEIMRPIVAQEKSAFKLRDVMDERKILLINLSKGRLGELNSSLIGLIMVGKILMAAFSRGDMAESERKPFYLYADEFQNVSTNSIETILSEARKYRLGLIIAHQFIAQLDDEIRDAVFGNVGSMASFRIGPDDAEFMEKQFAPVFSARDLINIDNYNCYVRMLIDGQTSAPFNMKTVLGKESRADVRDAAKEYSKLTYGRDRTIVEGEILKKFEQLDEVNKKPAPSAGF</sequence>
<evidence type="ECO:0000259" key="4">
    <source>
        <dbReference type="Pfam" id="PF26449"/>
    </source>
</evidence>
<gene>
    <name evidence="5" type="ORF">COU11_00080</name>
</gene>
<feature type="region of interest" description="Disordered" evidence="1">
    <location>
        <begin position="246"/>
        <end position="268"/>
    </location>
</feature>